<dbReference type="PANTHER" id="PTHR47936">
    <property type="entry name" value="PPR_LONG DOMAIN-CONTAINING PROTEIN"/>
    <property type="match status" value="1"/>
</dbReference>
<evidence type="ECO:0000313" key="3">
    <source>
        <dbReference type="EMBL" id="CAI8595936.1"/>
    </source>
</evidence>
<dbReference type="EMBL" id="OX451737">
    <property type="protein sequence ID" value="CAI8595936.1"/>
    <property type="molecule type" value="Genomic_DNA"/>
</dbReference>
<name>A0AAV0ZDE9_VICFA</name>
<dbReference type="Proteomes" id="UP001157006">
    <property type="component" value="Chromosome 2"/>
</dbReference>
<evidence type="ECO:0008006" key="5">
    <source>
        <dbReference type="Google" id="ProtNLM"/>
    </source>
</evidence>
<comment type="similarity">
    <text evidence="1">Belongs to the PPR family. P subfamily.</text>
</comment>
<evidence type="ECO:0000256" key="2">
    <source>
        <dbReference type="ARBA" id="ARBA00022737"/>
    </source>
</evidence>
<organism evidence="3 4">
    <name type="scientific">Vicia faba</name>
    <name type="common">Broad bean</name>
    <name type="synonym">Faba vulgaris</name>
    <dbReference type="NCBI Taxonomy" id="3906"/>
    <lineage>
        <taxon>Eukaryota</taxon>
        <taxon>Viridiplantae</taxon>
        <taxon>Streptophyta</taxon>
        <taxon>Embryophyta</taxon>
        <taxon>Tracheophyta</taxon>
        <taxon>Spermatophyta</taxon>
        <taxon>Magnoliopsida</taxon>
        <taxon>eudicotyledons</taxon>
        <taxon>Gunneridae</taxon>
        <taxon>Pentapetalae</taxon>
        <taxon>rosids</taxon>
        <taxon>fabids</taxon>
        <taxon>Fabales</taxon>
        <taxon>Fabaceae</taxon>
        <taxon>Papilionoideae</taxon>
        <taxon>50 kb inversion clade</taxon>
        <taxon>NPAAA clade</taxon>
        <taxon>Hologalegina</taxon>
        <taxon>IRL clade</taxon>
        <taxon>Fabeae</taxon>
        <taxon>Vicia</taxon>
    </lineage>
</organism>
<dbReference type="InterPro" id="IPR011990">
    <property type="entry name" value="TPR-like_helical_dom_sf"/>
</dbReference>
<keyword evidence="2" id="KW-0677">Repeat</keyword>
<proteinExistence type="inferred from homology"/>
<keyword evidence="4" id="KW-1185">Reference proteome</keyword>
<protein>
    <recommendedName>
        <fullName evidence="5">Pentatricopeptide repeat-containing protein</fullName>
    </recommendedName>
</protein>
<dbReference type="InterPro" id="IPR002885">
    <property type="entry name" value="PPR_rpt"/>
</dbReference>
<gene>
    <name evidence="3" type="ORF">VFH_II009280</name>
</gene>
<dbReference type="Pfam" id="PF13812">
    <property type="entry name" value="PPR_3"/>
    <property type="match status" value="2"/>
</dbReference>
<accession>A0AAV0ZDE9</accession>
<reference evidence="3 4" key="1">
    <citation type="submission" date="2023-01" db="EMBL/GenBank/DDBJ databases">
        <authorList>
            <person name="Kreplak J."/>
        </authorList>
    </citation>
    <scope>NUCLEOTIDE SEQUENCE [LARGE SCALE GENOMIC DNA]</scope>
</reference>
<sequence>MFQEAMNVYRVQDGKIGIESSIMLNIAMIENGIKPNVVTFSSIIDACQQLPALEYGVNGSSQAIEYPNEQSSTMLIGGAFQNKPGEDRILEMFQQLASEKAGHVKKLRRGRQDLHCIFWLFQKMHELHIKPNVVTFSAILNACSRCNSYDDAAKLLDTLPLFDSQVYEVTHGLLMGYREQVWFTAQTLFNELMRMVLQLRPRFITPSQICCGTLVRDAELKWL</sequence>
<dbReference type="Gene3D" id="1.25.40.10">
    <property type="entry name" value="Tetratricopeptide repeat domain"/>
    <property type="match status" value="1"/>
</dbReference>
<evidence type="ECO:0000256" key="1">
    <source>
        <dbReference type="ARBA" id="ARBA00007626"/>
    </source>
</evidence>
<evidence type="ECO:0000313" key="4">
    <source>
        <dbReference type="Proteomes" id="UP001157006"/>
    </source>
</evidence>
<dbReference type="AlphaFoldDB" id="A0AAV0ZDE9"/>
<dbReference type="PANTHER" id="PTHR47936:SF1">
    <property type="entry name" value="PENTATRICOPEPTIDE REPEAT-CONTAINING PROTEIN GUN1, CHLOROPLASTIC"/>
    <property type="match status" value="1"/>
</dbReference>